<dbReference type="NCBIfam" id="TIGR02464">
    <property type="entry name" value="ribofla_fusion"/>
    <property type="match status" value="1"/>
</dbReference>
<evidence type="ECO:0000259" key="3">
    <source>
        <dbReference type="Pfam" id="PF08719"/>
    </source>
</evidence>
<protein>
    <submittedName>
        <fullName evidence="4">NADAR family protein</fullName>
    </submittedName>
</protein>
<reference evidence="4 5" key="1">
    <citation type="journal article" date="2021" name="Arch. Microbiol.">
        <title>Myceligenerans indicum sp. nov., an actinobacterium isolated from mangrove sediment of Sundarbans, India.</title>
        <authorList>
            <person name="Asha K."/>
            <person name="Bhadury P."/>
        </authorList>
    </citation>
    <scope>NUCLEOTIDE SEQUENCE [LARGE SCALE GENOMIC DNA]</scope>
    <source>
        <strain evidence="4 5">I2</strain>
    </source>
</reference>
<name>A0ABS1LLW0_9MICO</name>
<evidence type="ECO:0000313" key="5">
    <source>
        <dbReference type="Proteomes" id="UP000675409"/>
    </source>
</evidence>
<feature type="domain" description="NADAR" evidence="3">
    <location>
        <begin position="43"/>
        <end position="190"/>
    </location>
</feature>
<accession>A0ABS1LLW0</accession>
<dbReference type="EMBL" id="JABBYC010000024">
    <property type="protein sequence ID" value="MBL0887242.1"/>
    <property type="molecule type" value="Genomic_DNA"/>
</dbReference>
<comment type="caution">
    <text evidence="4">The sequence shown here is derived from an EMBL/GenBank/DDBJ whole genome shotgun (WGS) entry which is preliminary data.</text>
</comment>
<dbReference type="SUPFAM" id="SSF143990">
    <property type="entry name" value="YbiA-like"/>
    <property type="match status" value="1"/>
</dbReference>
<dbReference type="Gene3D" id="1.10.357.40">
    <property type="entry name" value="YbiA-like"/>
    <property type="match status" value="1"/>
</dbReference>
<gene>
    <name evidence="4" type="ORF">HGK34_13315</name>
</gene>
<dbReference type="Pfam" id="PF08719">
    <property type="entry name" value="NADAR"/>
    <property type="match status" value="1"/>
</dbReference>
<keyword evidence="5" id="KW-1185">Reference proteome</keyword>
<sequence>MLSRMVSTAAPRSVDELVTHVASGAAVKYLHFWGHKPEADGALGRGCLSQWWPSPFTVEGVVYQTAEHWMMAEKARLFQDAEAERAAVEAANPALAKAAGRTVRGFEDSIWERERFDVVVRGSLHKFLSTPELRTYLVNTGERVLVEASPRDRIWGIGMGARNENAETPSAWRGLNLLGFALMEARARLRGATTE</sequence>
<evidence type="ECO:0000256" key="1">
    <source>
        <dbReference type="ARBA" id="ARBA00000022"/>
    </source>
</evidence>
<comment type="catalytic activity">
    <reaction evidence="2">
        <text>2,5-diamino-6-hydroxy-4-(5-phosphoribosylamino)-pyrimidine + H2O = 2,5,6-triamino-4-hydroxypyrimidine + D-ribose 5-phosphate</text>
        <dbReference type="Rhea" id="RHEA:23436"/>
        <dbReference type="ChEBI" id="CHEBI:15377"/>
        <dbReference type="ChEBI" id="CHEBI:58614"/>
        <dbReference type="ChEBI" id="CHEBI:78346"/>
        <dbReference type="ChEBI" id="CHEBI:137796"/>
    </reaction>
</comment>
<dbReference type="InterPro" id="IPR037238">
    <property type="entry name" value="YbiA-like_sf"/>
</dbReference>
<proteinExistence type="predicted"/>
<comment type="catalytic activity">
    <reaction evidence="1">
        <text>5-amino-6-(5-phospho-D-ribosylamino)uracil + H2O = 5,6-diaminouracil + D-ribose 5-phosphate</text>
        <dbReference type="Rhea" id="RHEA:55020"/>
        <dbReference type="ChEBI" id="CHEBI:15377"/>
        <dbReference type="ChEBI" id="CHEBI:46252"/>
        <dbReference type="ChEBI" id="CHEBI:58453"/>
        <dbReference type="ChEBI" id="CHEBI:78346"/>
    </reaction>
</comment>
<evidence type="ECO:0000313" key="4">
    <source>
        <dbReference type="EMBL" id="MBL0887242.1"/>
    </source>
</evidence>
<dbReference type="CDD" id="cd15457">
    <property type="entry name" value="NADAR"/>
    <property type="match status" value="1"/>
</dbReference>
<dbReference type="Proteomes" id="UP000675409">
    <property type="component" value="Unassembled WGS sequence"/>
</dbReference>
<evidence type="ECO:0000256" key="2">
    <source>
        <dbReference type="ARBA" id="ARBA00000751"/>
    </source>
</evidence>
<dbReference type="InterPro" id="IPR012816">
    <property type="entry name" value="NADAR"/>
</dbReference>
<organism evidence="4 5">
    <name type="scientific">Myceligenerans indicum</name>
    <dbReference type="NCBI Taxonomy" id="2593663"/>
    <lineage>
        <taxon>Bacteria</taxon>
        <taxon>Bacillati</taxon>
        <taxon>Actinomycetota</taxon>
        <taxon>Actinomycetes</taxon>
        <taxon>Micrococcales</taxon>
        <taxon>Promicromonosporaceae</taxon>
        <taxon>Myceligenerans</taxon>
    </lineage>
</organism>